<dbReference type="Proteomes" id="UP001065613">
    <property type="component" value="Chromosome"/>
</dbReference>
<reference evidence="2" key="1">
    <citation type="submission" date="2021-04" db="EMBL/GenBank/DDBJ databases">
        <title>Genome sequence of Woronichinia naegeliana from Washington state freshwater lake bloom.</title>
        <authorList>
            <person name="Dreher T.W."/>
        </authorList>
    </citation>
    <scope>NUCLEOTIDE SEQUENCE</scope>
    <source>
        <strain evidence="2">WA131</strain>
    </source>
</reference>
<dbReference type="AlphaFoldDB" id="A0A977KYU1"/>
<dbReference type="KEGG" id="wna:KA717_06475"/>
<organism evidence="2">
    <name type="scientific">Woronichinia naegeliana WA131</name>
    <dbReference type="NCBI Taxonomy" id="2824559"/>
    <lineage>
        <taxon>Bacteria</taxon>
        <taxon>Bacillati</taxon>
        <taxon>Cyanobacteriota</taxon>
        <taxon>Cyanophyceae</taxon>
        <taxon>Synechococcales</taxon>
        <taxon>Coelosphaeriaceae</taxon>
        <taxon>Woronichinia</taxon>
    </lineage>
</organism>
<gene>
    <name evidence="2" type="ORF">KA717_06475</name>
</gene>
<dbReference type="EMBL" id="CP073041">
    <property type="protein sequence ID" value="UXE62423.1"/>
    <property type="molecule type" value="Genomic_DNA"/>
</dbReference>
<evidence type="ECO:0000256" key="1">
    <source>
        <dbReference type="SAM" id="Phobius"/>
    </source>
</evidence>
<keyword evidence="1" id="KW-1133">Transmembrane helix</keyword>
<keyword evidence="1" id="KW-0812">Transmembrane</keyword>
<proteinExistence type="predicted"/>
<keyword evidence="1" id="KW-0472">Membrane</keyword>
<name>A0A977KYU1_9CYAN</name>
<accession>A0A977KYU1</accession>
<protein>
    <submittedName>
        <fullName evidence="2">Hemolysin XhlA family protein</fullName>
    </submittedName>
</protein>
<feature type="transmembrane region" description="Helical" evidence="1">
    <location>
        <begin position="57"/>
        <end position="74"/>
    </location>
</feature>
<sequence length="77" mass="8933">MSNPIIVETRLEDVLTKIENRLERIETKLEALPKIEEKLDGREKRVDKLETSQNRQIWVLIVAVIGAIIKFGFFSNP</sequence>
<evidence type="ECO:0000313" key="2">
    <source>
        <dbReference type="EMBL" id="UXE62423.1"/>
    </source>
</evidence>